<name>A0A2T9JUY0_9CAUL</name>
<evidence type="ECO:0000313" key="3">
    <source>
        <dbReference type="Proteomes" id="UP000244913"/>
    </source>
</evidence>
<accession>A0A2T9JUY0</accession>
<dbReference type="Proteomes" id="UP000244913">
    <property type="component" value="Unassembled WGS sequence"/>
</dbReference>
<reference evidence="2 3" key="1">
    <citation type="submission" date="2018-04" db="EMBL/GenBank/DDBJ databases">
        <title>The genome sequence of Caulobacter sp. 736.</title>
        <authorList>
            <person name="Gao J."/>
            <person name="Sun J."/>
        </authorList>
    </citation>
    <scope>NUCLEOTIDE SEQUENCE [LARGE SCALE GENOMIC DNA]</scope>
    <source>
        <strain evidence="2 3">736</strain>
    </source>
</reference>
<proteinExistence type="predicted"/>
<dbReference type="EMBL" id="QDKP01000012">
    <property type="protein sequence ID" value="PVM87500.1"/>
    <property type="molecule type" value="Genomic_DNA"/>
</dbReference>
<gene>
    <name evidence="2" type="ORF">DDF65_03750</name>
</gene>
<evidence type="ECO:0000313" key="2">
    <source>
        <dbReference type="EMBL" id="PVM87500.1"/>
    </source>
</evidence>
<feature type="compositionally biased region" description="Basic and acidic residues" evidence="1">
    <location>
        <begin position="49"/>
        <end position="58"/>
    </location>
</feature>
<dbReference type="AlphaFoldDB" id="A0A2T9JUY0"/>
<sequence>MCGRQLSRDDDPLSGDCGGDCWGCIGKIEADLGWEPSVEFVRKEILDGLRDGRGEPRSSTRRSGHKAIEGGSVELEPKLSALHAIMRLLRDEWDPIGMMPHLPADEYDSYANRVFSMLSAGASVEEVANYLSASEMTGAPDLDRDFKVAQKAVLIMNSRNLP</sequence>
<organism evidence="2 3">
    <name type="scientific">Caulobacter radicis</name>
    <dbReference type="NCBI Taxonomy" id="2172650"/>
    <lineage>
        <taxon>Bacteria</taxon>
        <taxon>Pseudomonadati</taxon>
        <taxon>Pseudomonadota</taxon>
        <taxon>Alphaproteobacteria</taxon>
        <taxon>Caulobacterales</taxon>
        <taxon>Caulobacteraceae</taxon>
        <taxon>Caulobacter</taxon>
    </lineage>
</organism>
<protein>
    <submittedName>
        <fullName evidence="2">Uncharacterized protein</fullName>
    </submittedName>
</protein>
<comment type="caution">
    <text evidence="2">The sequence shown here is derived from an EMBL/GenBank/DDBJ whole genome shotgun (WGS) entry which is preliminary data.</text>
</comment>
<keyword evidence="3" id="KW-1185">Reference proteome</keyword>
<evidence type="ECO:0000256" key="1">
    <source>
        <dbReference type="SAM" id="MobiDB-lite"/>
    </source>
</evidence>
<feature type="region of interest" description="Disordered" evidence="1">
    <location>
        <begin position="49"/>
        <end position="70"/>
    </location>
</feature>